<dbReference type="OrthoDB" id="5542at2759"/>
<dbReference type="GO" id="GO:0046872">
    <property type="term" value="F:metal ion binding"/>
    <property type="evidence" value="ECO:0007669"/>
    <property type="project" value="UniProtKB-KW"/>
</dbReference>
<dbReference type="InterPro" id="IPR000086">
    <property type="entry name" value="NUDIX_hydrolase_dom"/>
</dbReference>
<keyword evidence="10" id="KW-1185">Reference proteome</keyword>
<evidence type="ECO:0000256" key="6">
    <source>
        <dbReference type="ARBA" id="ARBA00023027"/>
    </source>
</evidence>
<dbReference type="CDD" id="cd03429">
    <property type="entry name" value="NUDIX_NADH_pyrophosphatase_Nudt13"/>
    <property type="match status" value="1"/>
</dbReference>
<dbReference type="EMBL" id="VRMN01000004">
    <property type="protein sequence ID" value="KAA8494862.1"/>
    <property type="molecule type" value="Genomic_DNA"/>
</dbReference>
<evidence type="ECO:0000256" key="4">
    <source>
        <dbReference type="ARBA" id="ARBA00022801"/>
    </source>
</evidence>
<dbReference type="InterPro" id="IPR020084">
    <property type="entry name" value="NUDIX_hydrolase_CS"/>
</dbReference>
<keyword evidence="5" id="KW-0460">Magnesium</keyword>
<dbReference type="GO" id="GO:0006742">
    <property type="term" value="P:NADP+ catabolic process"/>
    <property type="evidence" value="ECO:0007669"/>
    <property type="project" value="TreeGrafter"/>
</dbReference>
<dbReference type="InterPro" id="IPR015797">
    <property type="entry name" value="NUDIX_hydrolase-like_dom_sf"/>
</dbReference>
<dbReference type="AlphaFoldDB" id="A0A5J4YVI0"/>
<name>A0A5J4YVI0_PORPP</name>
<evidence type="ECO:0000313" key="9">
    <source>
        <dbReference type="EMBL" id="KAA8494862.1"/>
    </source>
</evidence>
<dbReference type="Gene3D" id="3.90.79.10">
    <property type="entry name" value="Nucleoside Triphosphate Pyrophosphohydrolase"/>
    <property type="match status" value="1"/>
</dbReference>
<evidence type="ECO:0000259" key="8">
    <source>
        <dbReference type="PROSITE" id="PS51462"/>
    </source>
</evidence>
<feature type="region of interest" description="Disordered" evidence="7">
    <location>
        <begin position="502"/>
        <end position="524"/>
    </location>
</feature>
<reference evidence="10" key="1">
    <citation type="journal article" date="2019" name="Nat. Commun.">
        <title>Expansion of phycobilisome linker gene families in mesophilic red algae.</title>
        <authorList>
            <person name="Lee J."/>
            <person name="Kim D."/>
            <person name="Bhattacharya D."/>
            <person name="Yoon H.S."/>
        </authorList>
    </citation>
    <scope>NUCLEOTIDE SEQUENCE [LARGE SCALE GENOMIC DNA]</scope>
    <source>
        <strain evidence="10">CCMP 1328</strain>
    </source>
</reference>
<keyword evidence="4" id="KW-0378">Hydrolase</keyword>
<accession>A0A5J4YVI0</accession>
<keyword evidence="3" id="KW-0479">Metal-binding</keyword>
<dbReference type="GO" id="GO:0035529">
    <property type="term" value="F:NADH pyrophosphatase activity"/>
    <property type="evidence" value="ECO:0007669"/>
    <property type="project" value="TreeGrafter"/>
</dbReference>
<protein>
    <recommendedName>
        <fullName evidence="2">NAD(+) diphosphatase</fullName>
        <ecNumber evidence="2">3.6.1.22</ecNumber>
    </recommendedName>
</protein>
<feature type="domain" description="Nudix hydrolase" evidence="8">
    <location>
        <begin position="222"/>
        <end position="383"/>
    </location>
</feature>
<keyword evidence="6" id="KW-0520">NAD</keyword>
<evidence type="ECO:0000256" key="7">
    <source>
        <dbReference type="SAM" id="MobiDB-lite"/>
    </source>
</evidence>
<gene>
    <name evidence="9" type="ORF">FVE85_3103</name>
</gene>
<comment type="caution">
    <text evidence="9">The sequence shown here is derived from an EMBL/GenBank/DDBJ whole genome shotgun (WGS) entry which is preliminary data.</text>
</comment>
<dbReference type="PANTHER" id="PTHR42904:SF8">
    <property type="entry name" value="NAD(+) DIPHOSPHATASE"/>
    <property type="match status" value="1"/>
</dbReference>
<sequence>MIASVDGEDAAQRAVRSDVLRYCQTQGVIFDKLQTRVRNGDEFIFYAEMQLKPAPLEMTAEEEPDLMNGDARLLLLVQGRFLFAQHRRVESCHAITIPASMAAVIRPWMSRENEYVLLGAHGESGACYFAAELEPRARSVLSDLASNQFGPEYAVSWTAVRDGSPHLDASDAAVLAKANGLLAFHANQAVRSNISWRAAPGGAASQQVVHDPDTRPKKEYPRTDPAVLCLVEAPARLGDFVLLGSGAKWPFGRYSCLAGFCELGESLEKTVQREVWEESGVLLEPRSIQYVKSQPWPFPRSLMVGFRGRARRLTDEGLGLGSAWDDAIQAGIPQAACVQFSEPLPTIHTDRQELQDARWIPGAFLAYALVQAEQIPDPRGWMRALTLPTSAAQQAFGIPGKHAMAGQILREYASSVARHYAVPPISVAGRFDARQNYILVHADTTSKSSEGANDPFGCDYLVRSSSTKSHDELVRDVGTELSRAGLPSHTVFGGGVLEFERSSTMRKSDSSRTESEASQEASHFPSCRLMPPPAACSIAPAPQQVVKHAIHQLLPFTDVTCIT</sequence>
<evidence type="ECO:0000256" key="3">
    <source>
        <dbReference type="ARBA" id="ARBA00022723"/>
    </source>
</evidence>
<organism evidence="9 10">
    <name type="scientific">Porphyridium purpureum</name>
    <name type="common">Red alga</name>
    <name type="synonym">Porphyridium cruentum</name>
    <dbReference type="NCBI Taxonomy" id="35688"/>
    <lineage>
        <taxon>Eukaryota</taxon>
        <taxon>Rhodophyta</taxon>
        <taxon>Bangiophyceae</taxon>
        <taxon>Porphyridiales</taxon>
        <taxon>Porphyridiaceae</taxon>
        <taxon>Porphyridium</taxon>
    </lineage>
</organism>
<evidence type="ECO:0000256" key="1">
    <source>
        <dbReference type="ARBA" id="ARBA00001946"/>
    </source>
</evidence>
<evidence type="ECO:0000256" key="2">
    <source>
        <dbReference type="ARBA" id="ARBA00012381"/>
    </source>
</evidence>
<dbReference type="Pfam" id="PF00293">
    <property type="entry name" value="NUDIX"/>
    <property type="match status" value="1"/>
</dbReference>
<dbReference type="Proteomes" id="UP000324585">
    <property type="component" value="Unassembled WGS sequence"/>
</dbReference>
<evidence type="ECO:0000313" key="10">
    <source>
        <dbReference type="Proteomes" id="UP000324585"/>
    </source>
</evidence>
<dbReference type="GO" id="GO:0005829">
    <property type="term" value="C:cytosol"/>
    <property type="evidence" value="ECO:0007669"/>
    <property type="project" value="TreeGrafter"/>
</dbReference>
<dbReference type="EC" id="3.6.1.22" evidence="2"/>
<dbReference type="SUPFAM" id="SSF55811">
    <property type="entry name" value="Nudix"/>
    <property type="match status" value="1"/>
</dbReference>
<dbReference type="InterPro" id="IPR050241">
    <property type="entry name" value="NAD-cap_RNA_hydrolase_NudC"/>
</dbReference>
<dbReference type="PANTHER" id="PTHR42904">
    <property type="entry name" value="NUDIX HYDROLASE, NUDC SUBFAMILY"/>
    <property type="match status" value="1"/>
</dbReference>
<dbReference type="PROSITE" id="PS00893">
    <property type="entry name" value="NUDIX_BOX"/>
    <property type="match status" value="1"/>
</dbReference>
<feature type="compositionally biased region" description="Basic and acidic residues" evidence="7">
    <location>
        <begin position="502"/>
        <end position="515"/>
    </location>
</feature>
<comment type="cofactor">
    <cofactor evidence="1">
        <name>Mg(2+)</name>
        <dbReference type="ChEBI" id="CHEBI:18420"/>
    </cofactor>
</comment>
<dbReference type="PROSITE" id="PS51462">
    <property type="entry name" value="NUDIX"/>
    <property type="match status" value="1"/>
</dbReference>
<proteinExistence type="predicted"/>
<dbReference type="GO" id="GO:0019677">
    <property type="term" value="P:NAD+ catabolic process"/>
    <property type="evidence" value="ECO:0007669"/>
    <property type="project" value="TreeGrafter"/>
</dbReference>
<dbReference type="InterPro" id="IPR049734">
    <property type="entry name" value="NudC-like_C"/>
</dbReference>
<evidence type="ECO:0000256" key="5">
    <source>
        <dbReference type="ARBA" id="ARBA00022842"/>
    </source>
</evidence>
<dbReference type="GO" id="GO:0005777">
    <property type="term" value="C:peroxisome"/>
    <property type="evidence" value="ECO:0007669"/>
    <property type="project" value="TreeGrafter"/>
</dbReference>